<dbReference type="EMBL" id="OZ034818">
    <property type="protein sequence ID" value="CAL1389600.1"/>
    <property type="molecule type" value="Genomic_DNA"/>
</dbReference>
<sequence>MKSSTVGATMFHSSWRERAVKLQDKTSGREIWESDFSSPSRVDFLADRPDFFQSPLSSLVSRKNGDRRRNNRRKLEFFSTIIPMKEKNWREFVGEEEDVARDGEGGI</sequence>
<evidence type="ECO:0000313" key="1">
    <source>
        <dbReference type="EMBL" id="CAL1389600.1"/>
    </source>
</evidence>
<proteinExistence type="predicted"/>
<dbReference type="AlphaFoldDB" id="A0AAV2EW20"/>
<keyword evidence="2" id="KW-1185">Reference proteome</keyword>
<evidence type="ECO:0000313" key="2">
    <source>
        <dbReference type="Proteomes" id="UP001497516"/>
    </source>
</evidence>
<accession>A0AAV2EW20</accession>
<gene>
    <name evidence="1" type="ORF">LTRI10_LOCUS30447</name>
</gene>
<organism evidence="1 2">
    <name type="scientific">Linum trigynum</name>
    <dbReference type="NCBI Taxonomy" id="586398"/>
    <lineage>
        <taxon>Eukaryota</taxon>
        <taxon>Viridiplantae</taxon>
        <taxon>Streptophyta</taxon>
        <taxon>Embryophyta</taxon>
        <taxon>Tracheophyta</taxon>
        <taxon>Spermatophyta</taxon>
        <taxon>Magnoliopsida</taxon>
        <taxon>eudicotyledons</taxon>
        <taxon>Gunneridae</taxon>
        <taxon>Pentapetalae</taxon>
        <taxon>rosids</taxon>
        <taxon>fabids</taxon>
        <taxon>Malpighiales</taxon>
        <taxon>Linaceae</taxon>
        <taxon>Linum</taxon>
    </lineage>
</organism>
<protein>
    <submittedName>
        <fullName evidence="1">Uncharacterized protein</fullName>
    </submittedName>
</protein>
<reference evidence="1 2" key="1">
    <citation type="submission" date="2024-04" db="EMBL/GenBank/DDBJ databases">
        <authorList>
            <person name="Fracassetti M."/>
        </authorList>
    </citation>
    <scope>NUCLEOTIDE SEQUENCE [LARGE SCALE GENOMIC DNA]</scope>
</reference>
<name>A0AAV2EW20_9ROSI</name>
<dbReference type="Proteomes" id="UP001497516">
    <property type="component" value="Chromosome 5"/>
</dbReference>